<dbReference type="GO" id="GO:0006900">
    <property type="term" value="P:vesicle budding from membrane"/>
    <property type="evidence" value="ECO:0007669"/>
    <property type="project" value="TreeGrafter"/>
</dbReference>
<dbReference type="InterPro" id="IPR048050">
    <property type="entry name" value="ANTH_N_plant"/>
</dbReference>
<dbReference type="InterPro" id="IPR008942">
    <property type="entry name" value="ENTH_VHS"/>
</dbReference>
<keyword evidence="8" id="KW-0968">Cytoplasmic vesicle</keyword>
<dbReference type="Gene3D" id="1.25.40.90">
    <property type="match status" value="1"/>
</dbReference>
<accession>A0AAV1D0G1</accession>
<dbReference type="GO" id="GO:0048268">
    <property type="term" value="P:clathrin coat assembly"/>
    <property type="evidence" value="ECO:0007669"/>
    <property type="project" value="InterPro"/>
</dbReference>
<evidence type="ECO:0000256" key="3">
    <source>
        <dbReference type="ARBA" id="ARBA00004600"/>
    </source>
</evidence>
<evidence type="ECO:0000256" key="4">
    <source>
        <dbReference type="ARBA" id="ARBA00022583"/>
    </source>
</evidence>
<dbReference type="FunFam" id="1.25.40.90:FF:000005">
    <property type="entry name" value="Clathrin assembly protein AP180"/>
    <property type="match status" value="1"/>
</dbReference>
<feature type="compositionally biased region" description="Basic and acidic residues" evidence="9">
    <location>
        <begin position="325"/>
        <end position="336"/>
    </location>
</feature>
<evidence type="ECO:0000313" key="12">
    <source>
        <dbReference type="Proteomes" id="UP001161247"/>
    </source>
</evidence>
<dbReference type="InterPro" id="IPR011417">
    <property type="entry name" value="ANTH_dom"/>
</dbReference>
<dbReference type="SUPFAM" id="SSF89009">
    <property type="entry name" value="GAT-like domain"/>
    <property type="match status" value="1"/>
</dbReference>
<organism evidence="11 12">
    <name type="scientific">Oldenlandia corymbosa var. corymbosa</name>
    <dbReference type="NCBI Taxonomy" id="529605"/>
    <lineage>
        <taxon>Eukaryota</taxon>
        <taxon>Viridiplantae</taxon>
        <taxon>Streptophyta</taxon>
        <taxon>Embryophyta</taxon>
        <taxon>Tracheophyta</taxon>
        <taxon>Spermatophyta</taxon>
        <taxon>Magnoliopsida</taxon>
        <taxon>eudicotyledons</taxon>
        <taxon>Gunneridae</taxon>
        <taxon>Pentapetalae</taxon>
        <taxon>asterids</taxon>
        <taxon>lamiids</taxon>
        <taxon>Gentianales</taxon>
        <taxon>Rubiaceae</taxon>
        <taxon>Rubioideae</taxon>
        <taxon>Spermacoceae</taxon>
        <taxon>Hedyotis-Oldenlandia complex</taxon>
        <taxon>Oldenlandia</taxon>
    </lineage>
</organism>
<evidence type="ECO:0000256" key="9">
    <source>
        <dbReference type="SAM" id="MobiDB-lite"/>
    </source>
</evidence>
<dbReference type="GO" id="GO:0032050">
    <property type="term" value="F:clathrin heavy chain binding"/>
    <property type="evidence" value="ECO:0007669"/>
    <property type="project" value="TreeGrafter"/>
</dbReference>
<dbReference type="EMBL" id="OX459120">
    <property type="protein sequence ID" value="CAI9100896.1"/>
    <property type="molecule type" value="Genomic_DNA"/>
</dbReference>
<dbReference type="GO" id="GO:0005905">
    <property type="term" value="C:clathrin-coated pit"/>
    <property type="evidence" value="ECO:0007669"/>
    <property type="project" value="UniProtKB-SubCell"/>
</dbReference>
<dbReference type="GO" id="GO:0005546">
    <property type="term" value="F:phosphatidylinositol-4,5-bisphosphate binding"/>
    <property type="evidence" value="ECO:0007669"/>
    <property type="project" value="TreeGrafter"/>
</dbReference>
<dbReference type="Gene3D" id="1.20.58.150">
    <property type="entry name" value="ANTH domain"/>
    <property type="match status" value="1"/>
</dbReference>
<evidence type="ECO:0000256" key="8">
    <source>
        <dbReference type="ARBA" id="ARBA00023329"/>
    </source>
</evidence>
<keyword evidence="12" id="KW-1185">Reference proteome</keyword>
<dbReference type="PANTHER" id="PTHR22951">
    <property type="entry name" value="CLATHRIN ASSEMBLY PROTEIN"/>
    <property type="match status" value="1"/>
</dbReference>
<evidence type="ECO:0000256" key="5">
    <source>
        <dbReference type="ARBA" id="ARBA00023034"/>
    </source>
</evidence>
<gene>
    <name evidence="11" type="ORF">OLC1_LOCUS10608</name>
</gene>
<evidence type="ECO:0000256" key="6">
    <source>
        <dbReference type="ARBA" id="ARBA00023136"/>
    </source>
</evidence>
<dbReference type="PROSITE" id="PS50942">
    <property type="entry name" value="ENTH"/>
    <property type="match status" value="1"/>
</dbReference>
<dbReference type="Pfam" id="PF07651">
    <property type="entry name" value="ANTH"/>
    <property type="match status" value="1"/>
</dbReference>
<reference evidence="11" key="1">
    <citation type="submission" date="2023-03" db="EMBL/GenBank/DDBJ databases">
        <authorList>
            <person name="Julca I."/>
        </authorList>
    </citation>
    <scope>NUCLEOTIDE SEQUENCE</scope>
</reference>
<sequence>MSGGGTGNSLRKTLGALKDTTTVSLAKINSDYKELDIAIVKATNHVERPAKERHIRAVFSAISATRPRADVAYCIHALARRLAKTHNWAVALKTLIVIHRALREVDPTFQEELINYGRSRSHMLNMSHFKDDSSPNAWDYSAWVRTYALFLEERLECFRVLKYDIETDRPRTKDLDTPELLEQLPALQQLLFRVLGCQPHGAAVHNHVIQLALSMVASESIKIYNAISDGTVNLVDKFFEMQRNDALKALDIYRRAGQQAESLSEFYEVCKNLDAGRGERFIKIEQPPASFVQAMEEYVREAPRLSTVRRDSTVDEKSKVTLAIEYKKSPDVKEEVSPPPPPPPEPEPEPEPIKAEAPVVEEPDLLGLKEPNPAASELDEKNALALAIVPVDAADQPASTGLTNGATGWELALVTAPSSNGSATTTSKLAGGLDKLTLDSLYDDAIRRTSQPVSYNPWEQAPMASQMMVPTVHDPFYASNRVAAPTNVQMAAMANQQQAFMFQQQPQMMMTSPPPQPGNPFGNPYGAGVHPYGPGMPVQQAYNPYSGLI</sequence>
<feature type="domain" description="ENTH" evidence="10">
    <location>
        <begin position="27"/>
        <end position="165"/>
    </location>
</feature>
<dbReference type="InterPro" id="IPR013809">
    <property type="entry name" value="ENTH"/>
</dbReference>
<dbReference type="CDD" id="cd03564">
    <property type="entry name" value="ANTH_N"/>
    <property type="match status" value="1"/>
</dbReference>
<dbReference type="SMART" id="SM00273">
    <property type="entry name" value="ENTH"/>
    <property type="match status" value="1"/>
</dbReference>
<dbReference type="GO" id="GO:0005545">
    <property type="term" value="F:1-phosphatidylinositol binding"/>
    <property type="evidence" value="ECO:0007669"/>
    <property type="project" value="InterPro"/>
</dbReference>
<keyword evidence="7" id="KW-0168">Coated pit</keyword>
<dbReference type="GO" id="GO:0005794">
    <property type="term" value="C:Golgi apparatus"/>
    <property type="evidence" value="ECO:0007669"/>
    <property type="project" value="UniProtKB-SubCell"/>
</dbReference>
<evidence type="ECO:0000313" key="11">
    <source>
        <dbReference type="EMBL" id="CAI9100896.1"/>
    </source>
</evidence>
<dbReference type="SUPFAM" id="SSF48464">
    <property type="entry name" value="ENTH/VHS domain"/>
    <property type="match status" value="1"/>
</dbReference>
<dbReference type="AlphaFoldDB" id="A0AAV1D0G1"/>
<dbReference type="GO" id="GO:0072583">
    <property type="term" value="P:clathrin-dependent endocytosis"/>
    <property type="evidence" value="ECO:0007669"/>
    <property type="project" value="InterPro"/>
</dbReference>
<dbReference type="FunFam" id="1.20.58.150:FF:000006">
    <property type="entry name" value="putative clathrin assembly protein At5g35200"/>
    <property type="match status" value="1"/>
</dbReference>
<dbReference type="GO" id="GO:0030136">
    <property type="term" value="C:clathrin-coated vesicle"/>
    <property type="evidence" value="ECO:0007669"/>
    <property type="project" value="UniProtKB-SubCell"/>
</dbReference>
<protein>
    <submittedName>
        <fullName evidence="11">OLC1v1038085C1</fullName>
    </submittedName>
</protein>
<evidence type="ECO:0000256" key="2">
    <source>
        <dbReference type="ARBA" id="ARBA00004555"/>
    </source>
</evidence>
<keyword evidence="6" id="KW-0472">Membrane</keyword>
<dbReference type="GO" id="GO:0000149">
    <property type="term" value="F:SNARE binding"/>
    <property type="evidence" value="ECO:0007669"/>
    <property type="project" value="TreeGrafter"/>
</dbReference>
<dbReference type="InterPro" id="IPR045192">
    <property type="entry name" value="AP180-like"/>
</dbReference>
<comment type="subcellular location">
    <subcellularLocation>
        <location evidence="1">Cytoplasmic vesicle</location>
        <location evidence="1">Clathrin-coated vesicle</location>
    </subcellularLocation>
    <subcellularLocation>
        <location evidence="2">Golgi apparatus</location>
    </subcellularLocation>
    <subcellularLocation>
        <location evidence="3">Membrane</location>
        <location evidence="3">Clathrin-coated pit</location>
    </subcellularLocation>
</comment>
<keyword evidence="5" id="KW-0333">Golgi apparatus</keyword>
<dbReference type="PANTHER" id="PTHR22951:SF32">
    <property type="entry name" value="OS06G0175500 PROTEIN"/>
    <property type="match status" value="1"/>
</dbReference>
<evidence type="ECO:0000259" key="10">
    <source>
        <dbReference type="PROSITE" id="PS50942"/>
    </source>
</evidence>
<feature type="region of interest" description="Disordered" evidence="9">
    <location>
        <begin position="325"/>
        <end position="352"/>
    </location>
</feature>
<keyword evidence="4" id="KW-0254">Endocytosis</keyword>
<evidence type="ECO:0000256" key="1">
    <source>
        <dbReference type="ARBA" id="ARBA00004132"/>
    </source>
</evidence>
<dbReference type="InterPro" id="IPR014712">
    <property type="entry name" value="ANTH_dom_sf"/>
</dbReference>
<dbReference type="Proteomes" id="UP001161247">
    <property type="component" value="Chromosome 3"/>
</dbReference>
<proteinExistence type="predicted"/>
<name>A0AAV1D0G1_OLDCO</name>
<evidence type="ECO:0000256" key="7">
    <source>
        <dbReference type="ARBA" id="ARBA00023176"/>
    </source>
</evidence>